<sequence length="78" mass="9234">MKEIDNYMTPAEAAHVYGVSASTLRNKLQEGYSVKADHDRMYLIEKGWLKHFSAETAGRRKKGEWIIHRKAMEYWFQK</sequence>
<evidence type="ECO:0000259" key="1">
    <source>
        <dbReference type="Pfam" id="PF05225"/>
    </source>
</evidence>
<feature type="domain" description="HTH psq-type" evidence="1">
    <location>
        <begin position="8"/>
        <end position="35"/>
    </location>
</feature>
<reference evidence="2 3" key="1">
    <citation type="submission" date="2017-09" db="EMBL/GenBank/DDBJ databases">
        <title>Large-scale bioinformatics analysis of Bacillus genomes uncovers conserved roles of natural products in bacterial physiology.</title>
        <authorList>
            <consortium name="Agbiome Team Llc"/>
            <person name="Bleich R.M."/>
            <person name="Grubbs K.J."/>
            <person name="Santa Maria K.C."/>
            <person name="Allen S.E."/>
            <person name="Farag S."/>
            <person name="Shank E.A."/>
            <person name="Bowers A."/>
        </authorList>
    </citation>
    <scope>NUCLEOTIDE SEQUENCE [LARGE SCALE GENOMIC DNA]</scope>
    <source>
        <strain evidence="2 3">AFS037265</strain>
    </source>
</reference>
<dbReference type="EMBL" id="NUTL01000011">
    <property type="protein sequence ID" value="PHF04234.1"/>
    <property type="molecule type" value="Genomic_DNA"/>
</dbReference>
<proteinExistence type="predicted"/>
<dbReference type="AlphaFoldDB" id="A0ABD6TFF4"/>
<dbReference type="Pfam" id="PF05225">
    <property type="entry name" value="HTH_psq"/>
    <property type="match status" value="1"/>
</dbReference>
<comment type="caution">
    <text evidence="2">The sequence shown here is derived from an EMBL/GenBank/DDBJ whole genome shotgun (WGS) entry which is preliminary data.</text>
</comment>
<evidence type="ECO:0000313" key="2">
    <source>
        <dbReference type="EMBL" id="PHF04234.1"/>
    </source>
</evidence>
<evidence type="ECO:0000313" key="3">
    <source>
        <dbReference type="Proteomes" id="UP000221918"/>
    </source>
</evidence>
<accession>A0ABD6TFF4</accession>
<organism evidence="2 3">
    <name type="scientific">Bacillus pseudomycoides</name>
    <dbReference type="NCBI Taxonomy" id="64104"/>
    <lineage>
        <taxon>Bacteria</taxon>
        <taxon>Bacillati</taxon>
        <taxon>Bacillota</taxon>
        <taxon>Bacilli</taxon>
        <taxon>Bacillales</taxon>
        <taxon>Bacillaceae</taxon>
        <taxon>Bacillus</taxon>
        <taxon>Bacillus cereus group</taxon>
    </lineage>
</organism>
<dbReference type="InterPro" id="IPR007889">
    <property type="entry name" value="HTH_Psq"/>
</dbReference>
<gene>
    <name evidence="2" type="ORF">COF81_02135</name>
</gene>
<name>A0ABD6TFF4_9BACI</name>
<dbReference type="Proteomes" id="UP000221918">
    <property type="component" value="Unassembled WGS sequence"/>
</dbReference>
<dbReference type="RefSeq" id="WP_033798214.1">
    <property type="nucleotide sequence ID" value="NZ_JARLXF010000026.1"/>
</dbReference>
<protein>
    <recommendedName>
        <fullName evidence="1">HTH psq-type domain-containing protein</fullName>
    </recommendedName>
</protein>